<accession>A0A166EI10</accession>
<dbReference type="OMA" id="AMQPRCT"/>
<dbReference type="EMBL" id="CP093344">
    <property type="protein sequence ID" value="WOG89152.1"/>
    <property type="molecule type" value="Genomic_DNA"/>
</dbReference>
<dbReference type="EMBL" id="LNRQ01000002">
    <property type="protein sequence ID" value="KZN06598.1"/>
    <property type="molecule type" value="Genomic_DNA"/>
</dbReference>
<organism evidence="1">
    <name type="scientific">Daucus carota subsp. sativus</name>
    <name type="common">Carrot</name>
    <dbReference type="NCBI Taxonomy" id="79200"/>
    <lineage>
        <taxon>Eukaryota</taxon>
        <taxon>Viridiplantae</taxon>
        <taxon>Streptophyta</taxon>
        <taxon>Embryophyta</taxon>
        <taxon>Tracheophyta</taxon>
        <taxon>Spermatophyta</taxon>
        <taxon>Magnoliopsida</taxon>
        <taxon>eudicotyledons</taxon>
        <taxon>Gunneridae</taxon>
        <taxon>Pentapetalae</taxon>
        <taxon>asterids</taxon>
        <taxon>campanulids</taxon>
        <taxon>Apiales</taxon>
        <taxon>Apiaceae</taxon>
        <taxon>Apioideae</taxon>
        <taxon>Scandiceae</taxon>
        <taxon>Daucinae</taxon>
        <taxon>Daucus</taxon>
        <taxon>Daucus sect. Daucus</taxon>
    </lineage>
</organism>
<dbReference type="STRING" id="79200.A0A166EI10"/>
<dbReference type="Gramene" id="KZN06598">
    <property type="protein sequence ID" value="KZN06598"/>
    <property type="gene ID" value="DCAR_007435"/>
</dbReference>
<evidence type="ECO:0000313" key="2">
    <source>
        <dbReference type="EMBL" id="WOG89152.1"/>
    </source>
</evidence>
<dbReference type="Proteomes" id="UP000077755">
    <property type="component" value="Chromosome 2"/>
</dbReference>
<reference evidence="2" key="2">
    <citation type="submission" date="2022-03" db="EMBL/GenBank/DDBJ databases">
        <title>Draft title - Genomic analysis of global carrot germplasm unveils the trajectory of domestication and the origin of high carotenoid orange carrot.</title>
        <authorList>
            <person name="Iorizzo M."/>
            <person name="Ellison S."/>
            <person name="Senalik D."/>
            <person name="Macko-Podgorni A."/>
            <person name="Grzebelus D."/>
            <person name="Bostan H."/>
            <person name="Rolling W."/>
            <person name="Curaba J."/>
            <person name="Simon P."/>
        </authorList>
    </citation>
    <scope>NUCLEOTIDE SEQUENCE</scope>
    <source>
        <tissue evidence="2">Leaf</tissue>
    </source>
</reference>
<name>A0A166EI10_DAUCS</name>
<keyword evidence="3" id="KW-1185">Reference proteome</keyword>
<evidence type="ECO:0000313" key="3">
    <source>
        <dbReference type="Proteomes" id="UP000077755"/>
    </source>
</evidence>
<evidence type="ECO:0000313" key="1">
    <source>
        <dbReference type="EMBL" id="KZN06598.1"/>
    </source>
</evidence>
<proteinExistence type="predicted"/>
<reference evidence="1" key="1">
    <citation type="journal article" date="2016" name="Nat. Genet.">
        <title>A high-quality carrot genome assembly provides new insights into carotenoid accumulation and asterid genome evolution.</title>
        <authorList>
            <person name="Iorizzo M."/>
            <person name="Ellison S."/>
            <person name="Senalik D."/>
            <person name="Zeng P."/>
            <person name="Satapoomin P."/>
            <person name="Huang J."/>
            <person name="Bowman M."/>
            <person name="Iovene M."/>
            <person name="Sanseverino W."/>
            <person name="Cavagnaro P."/>
            <person name="Yildiz M."/>
            <person name="Macko-Podgorni A."/>
            <person name="Moranska E."/>
            <person name="Grzebelus E."/>
            <person name="Grzebelus D."/>
            <person name="Ashrafi H."/>
            <person name="Zheng Z."/>
            <person name="Cheng S."/>
            <person name="Spooner D."/>
            <person name="Van Deynze A."/>
            <person name="Simon P."/>
        </authorList>
    </citation>
    <scope>NUCLEOTIDE SEQUENCE [LARGE SCALE GENOMIC DNA]</scope>
    <source>
        <tissue evidence="1">Leaf</tissue>
    </source>
</reference>
<protein>
    <submittedName>
        <fullName evidence="1">Uncharacterized protein</fullName>
    </submittedName>
</protein>
<dbReference type="AlphaFoldDB" id="A0A166EI10"/>
<sequence length="76" mass="8321">MQREAEQERFMAADEDGCATPKHCLTPARLVCPPPPKKKKYAGEAARGPPKNGYFKSPDLDLFLAIASAGRTVFNN</sequence>
<gene>
    <name evidence="1" type="ORF">DCAR_007435</name>
    <name evidence="2" type="ORF">DCAR_0208388</name>
</gene>